<sequence>MASTSHNDLERSPVAIGGLGGSGTRVVAQLFRDAGFYIGADINRMNDNLWAVLLFNWTHILEVSDQEFQEISALFFQRMRGEIPSPDSATARSVARLARRAHDQFEPGWLEARAATFMNPQFPGSGSRRWGWKCPPIHTVVDRLLGWDTELLYVHVVRHGLDMAYSSNKNQLNYWGAAVLGRDIAQTPSDALAYWCRVERQVRLVADRYPDRVFILDFDRFCDDPAKWGGRLLRYCGLPDADAAAAGFANQVKPLASRGRFRRFGIESFDSKEMEFVASCGYAVT</sequence>
<dbReference type="RefSeq" id="WP_185800491.1">
    <property type="nucleotide sequence ID" value="NZ_JACJVJ010000001.1"/>
</dbReference>
<gene>
    <name evidence="1" type="ORF">H6P80_06525</name>
</gene>
<dbReference type="EMBL" id="JACJVJ010000001">
    <property type="protein sequence ID" value="MBC2777271.1"/>
    <property type="molecule type" value="Genomic_DNA"/>
</dbReference>
<protein>
    <submittedName>
        <fullName evidence="1">Sulfotransferase</fullName>
    </submittedName>
</protein>
<dbReference type="Gene3D" id="3.40.50.300">
    <property type="entry name" value="P-loop containing nucleotide triphosphate hydrolases"/>
    <property type="match status" value="1"/>
</dbReference>
<proteinExistence type="predicted"/>
<evidence type="ECO:0000313" key="1">
    <source>
        <dbReference type="EMBL" id="MBC2777271.1"/>
    </source>
</evidence>
<comment type="caution">
    <text evidence="1">The sequence shown here is derived from an EMBL/GenBank/DDBJ whole genome shotgun (WGS) entry which is preliminary data.</text>
</comment>
<name>A0A842HY48_9SPHN</name>
<dbReference type="Pfam" id="PF13469">
    <property type="entry name" value="Sulfotransfer_3"/>
    <property type="match status" value="1"/>
</dbReference>
<dbReference type="InterPro" id="IPR027417">
    <property type="entry name" value="P-loop_NTPase"/>
</dbReference>
<organism evidence="1 2">
    <name type="scientific">Parasphingopyxis marina</name>
    <dbReference type="NCBI Taxonomy" id="2761622"/>
    <lineage>
        <taxon>Bacteria</taxon>
        <taxon>Pseudomonadati</taxon>
        <taxon>Pseudomonadota</taxon>
        <taxon>Alphaproteobacteria</taxon>
        <taxon>Sphingomonadales</taxon>
        <taxon>Sphingomonadaceae</taxon>
        <taxon>Parasphingopyxis</taxon>
    </lineage>
</organism>
<dbReference type="Proteomes" id="UP000564378">
    <property type="component" value="Unassembled WGS sequence"/>
</dbReference>
<accession>A0A842HY48</accession>
<dbReference type="GO" id="GO:0016740">
    <property type="term" value="F:transferase activity"/>
    <property type="evidence" value="ECO:0007669"/>
    <property type="project" value="UniProtKB-KW"/>
</dbReference>
<keyword evidence="2" id="KW-1185">Reference proteome</keyword>
<evidence type="ECO:0000313" key="2">
    <source>
        <dbReference type="Proteomes" id="UP000564378"/>
    </source>
</evidence>
<reference evidence="1 2" key="1">
    <citation type="submission" date="2020-08" db="EMBL/GenBank/DDBJ databases">
        <title>Draft genome sequence of Parasphingopyxis sp. GrpM-11.</title>
        <authorList>
            <person name="Oh J."/>
            <person name="Roh D.-H."/>
        </authorList>
    </citation>
    <scope>NUCLEOTIDE SEQUENCE [LARGE SCALE GENOMIC DNA]</scope>
    <source>
        <strain evidence="1 2">GrpM-11</strain>
    </source>
</reference>
<keyword evidence="1" id="KW-0808">Transferase</keyword>
<dbReference type="SUPFAM" id="SSF52540">
    <property type="entry name" value="P-loop containing nucleoside triphosphate hydrolases"/>
    <property type="match status" value="1"/>
</dbReference>
<dbReference type="AlphaFoldDB" id="A0A842HY48"/>